<keyword evidence="1" id="KW-0472">Membrane</keyword>
<feature type="transmembrane region" description="Helical" evidence="1">
    <location>
        <begin position="76"/>
        <end position="99"/>
    </location>
</feature>
<dbReference type="EMBL" id="WTYA01000006">
    <property type="protein sequence ID" value="MXP29026.1"/>
    <property type="molecule type" value="Genomic_DNA"/>
</dbReference>
<dbReference type="AlphaFoldDB" id="A0A845AKF8"/>
<feature type="transmembrane region" description="Helical" evidence="1">
    <location>
        <begin position="227"/>
        <end position="248"/>
    </location>
</feature>
<dbReference type="OrthoDB" id="9814178at2"/>
<dbReference type="GO" id="GO:0005886">
    <property type="term" value="C:plasma membrane"/>
    <property type="evidence" value="ECO:0007669"/>
    <property type="project" value="TreeGrafter"/>
</dbReference>
<comment type="caution">
    <text evidence="2">The sequence shown here is derived from an EMBL/GenBank/DDBJ whole genome shotgun (WGS) entry which is preliminary data.</text>
</comment>
<sequence>MSAGLLALLDDVAVIAKAAAASIDDVGVATSRASAKAAGVVIDDAAVTPSYVTGITPDRELPIIARITLGSLKNKLVFLLPGALLLSWLLPQAITPILMLGGAYLSYEGAEKVIEKLGGAKHGETLEEPISDPKKFEKERTQGAIRTDLILSAEIMAISLNEIATITEVFWVRAVALAIVGILITLVVYGAVALIVKMDDIGLALAERKSGIVQAIGRGLLRAMPRLLTTISLVGTIAMLWVGGGILLHGVEVLGVAAPAHWAHGIQHTVEHATGALAGVLGWASYAAISAVVGLAVGFVLVFVLHKLLRIGGEAH</sequence>
<keyword evidence="1" id="KW-0812">Transmembrane</keyword>
<keyword evidence="3" id="KW-1185">Reference proteome</keyword>
<evidence type="ECO:0000313" key="2">
    <source>
        <dbReference type="EMBL" id="MXP29026.1"/>
    </source>
</evidence>
<organism evidence="2 3">
    <name type="scientific">Qipengyuania algicida</name>
    <dbReference type="NCBI Taxonomy" id="1836209"/>
    <lineage>
        <taxon>Bacteria</taxon>
        <taxon>Pseudomonadati</taxon>
        <taxon>Pseudomonadota</taxon>
        <taxon>Alphaproteobacteria</taxon>
        <taxon>Sphingomonadales</taxon>
        <taxon>Erythrobacteraceae</taxon>
        <taxon>Qipengyuania</taxon>
    </lineage>
</organism>
<feature type="transmembrane region" description="Helical" evidence="1">
    <location>
        <begin position="170"/>
        <end position="196"/>
    </location>
</feature>
<feature type="transmembrane region" description="Helical" evidence="1">
    <location>
        <begin position="283"/>
        <end position="305"/>
    </location>
</feature>
<protein>
    <submittedName>
        <fullName evidence="2">DUF808 family protein</fullName>
    </submittedName>
</protein>
<evidence type="ECO:0000256" key="1">
    <source>
        <dbReference type="SAM" id="Phobius"/>
    </source>
</evidence>
<dbReference type="Pfam" id="PF05661">
    <property type="entry name" value="DUF808"/>
    <property type="match status" value="1"/>
</dbReference>
<reference evidence="2 3" key="1">
    <citation type="submission" date="2019-12" db="EMBL/GenBank/DDBJ databases">
        <title>Genomic-based taxomic classification of the family Erythrobacteraceae.</title>
        <authorList>
            <person name="Xu L."/>
        </authorList>
    </citation>
    <scope>NUCLEOTIDE SEQUENCE [LARGE SCALE GENOMIC DNA]</scope>
    <source>
        <strain evidence="2 3">KEMB 9005-328</strain>
    </source>
</reference>
<accession>A0A845AKF8</accession>
<keyword evidence="1" id="KW-1133">Transmembrane helix</keyword>
<dbReference type="InterPro" id="IPR008526">
    <property type="entry name" value="YedI"/>
</dbReference>
<dbReference type="PANTHER" id="PTHR30503:SF3">
    <property type="entry name" value="INNER MEMBRANE PROTEIN YEDI"/>
    <property type="match status" value="1"/>
</dbReference>
<dbReference type="Proteomes" id="UP000439780">
    <property type="component" value="Unassembled WGS sequence"/>
</dbReference>
<name>A0A845AKF8_9SPHN</name>
<evidence type="ECO:0000313" key="3">
    <source>
        <dbReference type="Proteomes" id="UP000439780"/>
    </source>
</evidence>
<dbReference type="PIRSF" id="PIRSF016660">
    <property type="entry name" value="YedI"/>
    <property type="match status" value="1"/>
</dbReference>
<dbReference type="PANTHER" id="PTHR30503">
    <property type="entry name" value="INNER MEMBRANE PROTEIN YEDI"/>
    <property type="match status" value="1"/>
</dbReference>
<proteinExistence type="predicted"/>
<gene>
    <name evidence="2" type="ORF">GRI58_09340</name>
</gene>
<dbReference type="RefSeq" id="WP_160753322.1">
    <property type="nucleotide sequence ID" value="NZ_WTYA01000006.1"/>
</dbReference>